<accession>A0A933SDV1</accession>
<organism evidence="1 2">
    <name type="scientific">Eiseniibacteriota bacterium</name>
    <dbReference type="NCBI Taxonomy" id="2212470"/>
    <lineage>
        <taxon>Bacteria</taxon>
        <taxon>Candidatus Eiseniibacteriota</taxon>
    </lineage>
</organism>
<gene>
    <name evidence="1" type="ORF">HZA61_10410</name>
</gene>
<sequence>MSLPTSELNLETIEGLKEYGFEGFLTVRTLRDEDCASVPAETGVYLVVRDWTEPPRFMPKSPAGFLRGQAPSVAIETLQEKWIEGACVLWIGHAHGPGVRHRLHQRIKRMIRFGSGKQVAHWGGRYLWQMSGASALRFAWFPTDKRESDKLFNRVFKAFDERYDALPFANLEIEEQESEE</sequence>
<protein>
    <submittedName>
        <fullName evidence="1">Uncharacterized protein</fullName>
    </submittedName>
</protein>
<comment type="caution">
    <text evidence="1">The sequence shown here is derived from an EMBL/GenBank/DDBJ whole genome shotgun (WGS) entry which is preliminary data.</text>
</comment>
<name>A0A933SDV1_UNCEI</name>
<proteinExistence type="predicted"/>
<dbReference type="Proteomes" id="UP000696931">
    <property type="component" value="Unassembled WGS sequence"/>
</dbReference>
<reference evidence="1" key="1">
    <citation type="submission" date="2020-07" db="EMBL/GenBank/DDBJ databases">
        <title>Huge and variable diversity of episymbiotic CPR bacteria and DPANN archaea in groundwater ecosystems.</title>
        <authorList>
            <person name="He C.Y."/>
            <person name="Keren R."/>
            <person name="Whittaker M."/>
            <person name="Farag I.F."/>
            <person name="Doudna J."/>
            <person name="Cate J.H.D."/>
            <person name="Banfield J.F."/>
        </authorList>
    </citation>
    <scope>NUCLEOTIDE SEQUENCE</scope>
    <source>
        <strain evidence="1">NC_groundwater_1813_Pr3_B-0.1um_71_17</strain>
    </source>
</reference>
<dbReference type="AlphaFoldDB" id="A0A933SDV1"/>
<evidence type="ECO:0000313" key="1">
    <source>
        <dbReference type="EMBL" id="MBI5169890.1"/>
    </source>
</evidence>
<evidence type="ECO:0000313" key="2">
    <source>
        <dbReference type="Proteomes" id="UP000696931"/>
    </source>
</evidence>
<dbReference type="EMBL" id="JACRIW010000075">
    <property type="protein sequence ID" value="MBI5169890.1"/>
    <property type="molecule type" value="Genomic_DNA"/>
</dbReference>